<dbReference type="Gene3D" id="1.10.10.10">
    <property type="entry name" value="Winged helix-like DNA-binding domain superfamily/Winged helix DNA-binding domain"/>
    <property type="match status" value="1"/>
</dbReference>
<keyword evidence="2" id="KW-0238">DNA-binding</keyword>
<accession>A0A7X6HDJ9</accession>
<reference evidence="5 6" key="1">
    <citation type="submission" date="2020-04" db="EMBL/GenBank/DDBJ databases">
        <title>Arthrobacter sp. nov.</title>
        <authorList>
            <person name="Liu S."/>
        </authorList>
    </citation>
    <scope>NUCLEOTIDE SEQUENCE [LARGE SCALE GENOMIC DNA]</scope>
    <source>
        <strain evidence="5 6">E918</strain>
    </source>
</reference>
<dbReference type="PANTHER" id="PTHR43537">
    <property type="entry name" value="TRANSCRIPTIONAL REGULATOR, GNTR FAMILY"/>
    <property type="match status" value="1"/>
</dbReference>
<dbReference type="GO" id="GO:0003700">
    <property type="term" value="F:DNA-binding transcription factor activity"/>
    <property type="evidence" value="ECO:0007669"/>
    <property type="project" value="InterPro"/>
</dbReference>
<dbReference type="EMBL" id="JAAZSQ010000002">
    <property type="protein sequence ID" value="NKX53672.1"/>
    <property type="molecule type" value="Genomic_DNA"/>
</dbReference>
<dbReference type="InterPro" id="IPR000524">
    <property type="entry name" value="Tscrpt_reg_HTH_GntR"/>
</dbReference>
<comment type="caution">
    <text evidence="5">The sequence shown here is derived from an EMBL/GenBank/DDBJ whole genome shotgun (WGS) entry which is preliminary data.</text>
</comment>
<dbReference type="SUPFAM" id="SSF46785">
    <property type="entry name" value="Winged helix' DNA-binding domain"/>
    <property type="match status" value="1"/>
</dbReference>
<evidence type="ECO:0000256" key="3">
    <source>
        <dbReference type="ARBA" id="ARBA00023163"/>
    </source>
</evidence>
<keyword evidence="6" id="KW-1185">Reference proteome</keyword>
<dbReference type="PROSITE" id="PS50949">
    <property type="entry name" value="HTH_GNTR"/>
    <property type="match status" value="1"/>
</dbReference>
<gene>
    <name evidence="5" type="ORF">HGG74_03765</name>
</gene>
<dbReference type="SMART" id="SM00345">
    <property type="entry name" value="HTH_GNTR"/>
    <property type="match status" value="1"/>
</dbReference>
<dbReference type="Gene3D" id="1.20.120.530">
    <property type="entry name" value="GntR ligand-binding domain-like"/>
    <property type="match status" value="1"/>
</dbReference>
<dbReference type="Pfam" id="PF00392">
    <property type="entry name" value="GntR"/>
    <property type="match status" value="1"/>
</dbReference>
<keyword evidence="3" id="KW-0804">Transcription</keyword>
<dbReference type="InterPro" id="IPR036390">
    <property type="entry name" value="WH_DNA-bd_sf"/>
</dbReference>
<protein>
    <submittedName>
        <fullName evidence="5">GntR family transcriptional regulator</fullName>
    </submittedName>
</protein>
<evidence type="ECO:0000313" key="6">
    <source>
        <dbReference type="Proteomes" id="UP000544090"/>
    </source>
</evidence>
<evidence type="ECO:0000256" key="1">
    <source>
        <dbReference type="ARBA" id="ARBA00023015"/>
    </source>
</evidence>
<dbReference type="SMART" id="SM00895">
    <property type="entry name" value="FCD"/>
    <property type="match status" value="1"/>
</dbReference>
<dbReference type="InterPro" id="IPR011711">
    <property type="entry name" value="GntR_C"/>
</dbReference>
<evidence type="ECO:0000259" key="4">
    <source>
        <dbReference type="PROSITE" id="PS50949"/>
    </source>
</evidence>
<keyword evidence="1" id="KW-0805">Transcription regulation</keyword>
<name>A0A7X6HDJ9_9MICC</name>
<organism evidence="5 6">
    <name type="scientific">Arthrobacter mobilis</name>
    <dbReference type="NCBI Taxonomy" id="2724944"/>
    <lineage>
        <taxon>Bacteria</taxon>
        <taxon>Bacillati</taxon>
        <taxon>Actinomycetota</taxon>
        <taxon>Actinomycetes</taxon>
        <taxon>Micrococcales</taxon>
        <taxon>Micrococcaceae</taxon>
        <taxon>Arthrobacter</taxon>
    </lineage>
</organism>
<evidence type="ECO:0000313" key="5">
    <source>
        <dbReference type="EMBL" id="NKX53672.1"/>
    </source>
</evidence>
<evidence type="ECO:0000256" key="2">
    <source>
        <dbReference type="ARBA" id="ARBA00023125"/>
    </source>
</evidence>
<dbReference type="Pfam" id="PF07729">
    <property type="entry name" value="FCD"/>
    <property type="match status" value="1"/>
</dbReference>
<dbReference type="RefSeq" id="WP_168484999.1">
    <property type="nucleotide sequence ID" value="NZ_JAAZSQ010000002.1"/>
</dbReference>
<dbReference type="PRINTS" id="PR00035">
    <property type="entry name" value="HTHGNTR"/>
</dbReference>
<sequence>MNVLKKPVQPTAPEVAYLWLRDAITSLPWDEEAFLSENAVAEASGTSRTPVREALLRLEAEGLLRRVPRRGAYVPALSEKDIDAMMEARRVIEEWAVRKVTGSSYSTRNLEDLLARQSEIISDPVQFIQCDIDFHKDIVTAAGNPVLAEVYGSLRYKQLRMGVRAIRDSQGRSDHVLAEHRSIVEAIQSGDPLQAAQATGEHLASTLAALKAPGS</sequence>
<dbReference type="InterPro" id="IPR036388">
    <property type="entry name" value="WH-like_DNA-bd_sf"/>
</dbReference>
<dbReference type="InterPro" id="IPR008920">
    <property type="entry name" value="TF_FadR/GntR_C"/>
</dbReference>
<dbReference type="PANTHER" id="PTHR43537:SF24">
    <property type="entry name" value="GLUCONATE OPERON TRANSCRIPTIONAL REPRESSOR"/>
    <property type="match status" value="1"/>
</dbReference>
<dbReference type="GO" id="GO:0003677">
    <property type="term" value="F:DNA binding"/>
    <property type="evidence" value="ECO:0007669"/>
    <property type="project" value="UniProtKB-KW"/>
</dbReference>
<dbReference type="AlphaFoldDB" id="A0A7X6HDJ9"/>
<feature type="domain" description="HTH gntR-type" evidence="4">
    <location>
        <begin position="10"/>
        <end position="77"/>
    </location>
</feature>
<dbReference type="SUPFAM" id="SSF48008">
    <property type="entry name" value="GntR ligand-binding domain-like"/>
    <property type="match status" value="1"/>
</dbReference>
<dbReference type="Proteomes" id="UP000544090">
    <property type="component" value="Unassembled WGS sequence"/>
</dbReference>
<dbReference type="CDD" id="cd07377">
    <property type="entry name" value="WHTH_GntR"/>
    <property type="match status" value="1"/>
</dbReference>
<proteinExistence type="predicted"/>